<dbReference type="GO" id="GO:0032298">
    <property type="term" value="P:positive regulation of DNA-templated DNA replication initiation"/>
    <property type="evidence" value="ECO:0007669"/>
    <property type="project" value="TreeGrafter"/>
</dbReference>
<dbReference type="InterPro" id="IPR036768">
    <property type="entry name" value="PolIII_chi_sf"/>
</dbReference>
<protein>
    <submittedName>
        <fullName evidence="1">DNA polymerase III subunit chi</fullName>
    </submittedName>
</protein>
<evidence type="ECO:0000313" key="2">
    <source>
        <dbReference type="Proteomes" id="UP000253941"/>
    </source>
</evidence>
<dbReference type="PANTHER" id="PTHR38767">
    <property type="entry name" value="DNA POLYMERASE III SUBUNIT CHI"/>
    <property type="match status" value="1"/>
</dbReference>
<name>A0A369TBS0_9PROT</name>
<dbReference type="Gene3D" id="3.40.50.10110">
    <property type="entry name" value="DNA polymerase III subunit chi"/>
    <property type="match status" value="1"/>
</dbReference>
<comment type="caution">
    <text evidence="1">The sequence shown here is derived from an EMBL/GenBank/DDBJ whole genome shotgun (WGS) entry which is preliminary data.</text>
</comment>
<dbReference type="GO" id="GO:0003887">
    <property type="term" value="F:DNA-directed DNA polymerase activity"/>
    <property type="evidence" value="ECO:0007669"/>
    <property type="project" value="InterPro"/>
</dbReference>
<dbReference type="AlphaFoldDB" id="A0A369TBS0"/>
<dbReference type="Proteomes" id="UP000253941">
    <property type="component" value="Unassembled WGS sequence"/>
</dbReference>
<dbReference type="GO" id="GO:0003677">
    <property type="term" value="F:DNA binding"/>
    <property type="evidence" value="ECO:0007669"/>
    <property type="project" value="InterPro"/>
</dbReference>
<dbReference type="EMBL" id="QPMH01000004">
    <property type="protein sequence ID" value="RDD62791.1"/>
    <property type="molecule type" value="Genomic_DNA"/>
</dbReference>
<organism evidence="1 2">
    <name type="scientific">Ferruginivarius sediminum</name>
    <dbReference type="NCBI Taxonomy" id="2661937"/>
    <lineage>
        <taxon>Bacteria</taxon>
        <taxon>Pseudomonadati</taxon>
        <taxon>Pseudomonadota</taxon>
        <taxon>Alphaproteobacteria</taxon>
        <taxon>Rhodospirillales</taxon>
        <taxon>Rhodospirillaceae</taxon>
        <taxon>Ferruginivarius</taxon>
    </lineage>
</organism>
<dbReference type="Pfam" id="PF04364">
    <property type="entry name" value="DNA_pol3_chi"/>
    <property type="match status" value="1"/>
</dbReference>
<accession>A0A369TBS0</accession>
<proteinExistence type="predicted"/>
<reference evidence="1 2" key="1">
    <citation type="submission" date="2018-07" db="EMBL/GenBank/DDBJ databases">
        <title>Venubactetium sediminum gen. nov., sp. nov., isolated from a marine solar saltern.</title>
        <authorList>
            <person name="Wang S."/>
        </authorList>
    </citation>
    <scope>NUCLEOTIDE SEQUENCE [LARGE SCALE GENOMIC DNA]</scope>
    <source>
        <strain evidence="1 2">WD2A32</strain>
    </source>
</reference>
<dbReference type="NCBIfam" id="NF004347">
    <property type="entry name" value="PRK05728.1-4"/>
    <property type="match status" value="1"/>
</dbReference>
<dbReference type="RefSeq" id="WP_114581366.1">
    <property type="nucleotide sequence ID" value="NZ_QPMH01000004.1"/>
</dbReference>
<gene>
    <name evidence="1" type="ORF">DRB17_06435</name>
</gene>
<dbReference type="InterPro" id="IPR007459">
    <property type="entry name" value="DNA_pol3_chi"/>
</dbReference>
<keyword evidence="2" id="KW-1185">Reference proteome</keyword>
<dbReference type="SUPFAM" id="SSF102400">
    <property type="entry name" value="DNA polymerase III chi subunit"/>
    <property type="match status" value="1"/>
</dbReference>
<dbReference type="GO" id="GO:0006260">
    <property type="term" value="P:DNA replication"/>
    <property type="evidence" value="ECO:0007669"/>
    <property type="project" value="InterPro"/>
</dbReference>
<dbReference type="PANTHER" id="PTHR38767:SF1">
    <property type="entry name" value="DNA POLYMERASE III SUBUNIT CHI"/>
    <property type="match status" value="1"/>
</dbReference>
<evidence type="ECO:0000313" key="1">
    <source>
        <dbReference type="EMBL" id="RDD62791.1"/>
    </source>
</evidence>
<sequence length="149" mass="16908">MTEIRFYHLTRTSLESALPQLLEKTLERGWRALVLASSDDRVEALTAHLWTYDDRSFLPHGSPRDGRPEYQPIWLSAEDANANNANVLFLTDGAASAHVGDFDLVAEMFDGNDGEAVAAARRRWKDYKQAGHQLTYWKQDESGRWQKGA</sequence>